<dbReference type="AlphaFoldDB" id="A0A1I0CBA2"/>
<proteinExistence type="predicted"/>
<name>A0A1I0CBA2_9GAMM</name>
<accession>A0A1I0CBA2</accession>
<reference evidence="2" key="1">
    <citation type="submission" date="2016-10" db="EMBL/GenBank/DDBJ databases">
        <authorList>
            <person name="Varghese N."/>
            <person name="Submissions S."/>
        </authorList>
    </citation>
    <scope>NUCLEOTIDE SEQUENCE [LARGE SCALE GENOMIC DNA]</scope>
    <source>
        <strain evidence="2">CGMCC 1.6489</strain>
    </source>
</reference>
<evidence type="ECO:0000313" key="1">
    <source>
        <dbReference type="EMBL" id="SET16165.1"/>
    </source>
</evidence>
<dbReference type="EMBL" id="FOHZ01000005">
    <property type="protein sequence ID" value="SET16165.1"/>
    <property type="molecule type" value="Genomic_DNA"/>
</dbReference>
<dbReference type="Proteomes" id="UP000198762">
    <property type="component" value="Unassembled WGS sequence"/>
</dbReference>
<gene>
    <name evidence="1" type="ORF">SAMN04487962_10542</name>
</gene>
<organism evidence="1 2">
    <name type="scientific">Marinobacter segnicrescens</name>
    <dbReference type="NCBI Taxonomy" id="430453"/>
    <lineage>
        <taxon>Bacteria</taxon>
        <taxon>Pseudomonadati</taxon>
        <taxon>Pseudomonadota</taxon>
        <taxon>Gammaproteobacteria</taxon>
        <taxon>Pseudomonadales</taxon>
        <taxon>Marinobacteraceae</taxon>
        <taxon>Marinobacter</taxon>
    </lineage>
</organism>
<evidence type="ECO:0000313" key="2">
    <source>
        <dbReference type="Proteomes" id="UP000198762"/>
    </source>
</evidence>
<sequence length="275" mass="31552">MPLGADPIACNDLKALFDLCNERYFNQALRPGDRFTVRYGNTGQALARLRTCDQTHHPRAIDLSPRLKEHPLALRSALVREMIPMLGRQCYRETGDIRFLDQEPLRGHLFIETGIGAFFLAQMEHLNLAFPELGLTVKPRYGSGSLFDQRRIPTARLLVVPVDTLANTGIIYRLHDSATTDWKQLRETAWLHHGSHKVQLLKVAGALAETFPVLRKDNQPRANQRPRPEDGFDLLVQELRDHRLTAELQATDIEREPESLSEHFARWRPETYSNY</sequence>
<keyword evidence="2" id="KW-1185">Reference proteome</keyword>
<dbReference type="OrthoDB" id="6383443at2"/>
<protein>
    <submittedName>
        <fullName evidence="1">Uncharacterized protein</fullName>
    </submittedName>
</protein>
<dbReference type="RefSeq" id="WP_091849853.1">
    <property type="nucleotide sequence ID" value="NZ_FOHZ01000005.1"/>
</dbReference>